<organism evidence="9 10">
    <name type="scientific">Fastidiosipila sanguinis</name>
    <dbReference type="NCBI Taxonomy" id="236753"/>
    <lineage>
        <taxon>Bacteria</taxon>
        <taxon>Bacillati</taxon>
        <taxon>Bacillota</taxon>
        <taxon>Clostridia</taxon>
        <taxon>Eubacteriales</taxon>
        <taxon>Oscillospiraceae</taxon>
        <taxon>Fastidiosipila</taxon>
    </lineage>
</organism>
<dbReference type="Gene3D" id="1.20.1440.120">
    <property type="entry name" value="Recombination protein O, C-terminal domain"/>
    <property type="match status" value="1"/>
</dbReference>
<dbReference type="InterPro" id="IPR042242">
    <property type="entry name" value="RecO_C"/>
</dbReference>
<dbReference type="InterPro" id="IPR022572">
    <property type="entry name" value="DNA_rep/recomb_RecO_N"/>
</dbReference>
<dbReference type="AlphaFoldDB" id="A0A2S0KMS8"/>
<keyword evidence="10" id="KW-1185">Reference proteome</keyword>
<dbReference type="RefSeq" id="WP_106012325.1">
    <property type="nucleotide sequence ID" value="NZ_CP027226.1"/>
</dbReference>
<dbReference type="InterPro" id="IPR003717">
    <property type="entry name" value="RecO"/>
</dbReference>
<dbReference type="GO" id="GO:0006302">
    <property type="term" value="P:double-strand break repair"/>
    <property type="evidence" value="ECO:0007669"/>
    <property type="project" value="TreeGrafter"/>
</dbReference>
<dbReference type="InterPro" id="IPR037278">
    <property type="entry name" value="ARFGAP/RecO"/>
</dbReference>
<comment type="similarity">
    <text evidence="1 7">Belongs to the RecO family.</text>
</comment>
<dbReference type="SUPFAM" id="SSF50249">
    <property type="entry name" value="Nucleic acid-binding proteins"/>
    <property type="match status" value="1"/>
</dbReference>
<evidence type="ECO:0000256" key="6">
    <source>
        <dbReference type="ARBA" id="ARBA00033409"/>
    </source>
</evidence>
<protein>
    <recommendedName>
        <fullName evidence="2 7">DNA repair protein RecO</fullName>
    </recommendedName>
    <alternativeName>
        <fullName evidence="6 7">Recombination protein O</fullName>
    </alternativeName>
</protein>
<dbReference type="NCBIfam" id="TIGR00613">
    <property type="entry name" value="reco"/>
    <property type="match status" value="1"/>
</dbReference>
<comment type="function">
    <text evidence="7">Involved in DNA repair and RecF pathway recombination.</text>
</comment>
<dbReference type="GO" id="GO:0043590">
    <property type="term" value="C:bacterial nucleoid"/>
    <property type="evidence" value="ECO:0007669"/>
    <property type="project" value="TreeGrafter"/>
</dbReference>
<dbReference type="Proteomes" id="UP000237947">
    <property type="component" value="Chromosome"/>
</dbReference>
<proteinExistence type="inferred from homology"/>
<accession>A0A2S0KMS8</accession>
<dbReference type="Gene3D" id="2.40.50.140">
    <property type="entry name" value="Nucleic acid-binding proteins"/>
    <property type="match status" value="1"/>
</dbReference>
<evidence type="ECO:0000259" key="8">
    <source>
        <dbReference type="Pfam" id="PF11967"/>
    </source>
</evidence>
<name>A0A2S0KMS8_9FIRM</name>
<dbReference type="PANTHER" id="PTHR33991:SF1">
    <property type="entry name" value="DNA REPAIR PROTEIN RECO"/>
    <property type="match status" value="1"/>
</dbReference>
<reference evidence="10" key="1">
    <citation type="submission" date="2018-02" db="EMBL/GenBank/DDBJ databases">
        <authorList>
            <person name="Holder M.E."/>
            <person name="Ajami N.J."/>
            <person name="Petrosino J.F."/>
        </authorList>
    </citation>
    <scope>NUCLEOTIDE SEQUENCE [LARGE SCALE GENOMIC DNA]</scope>
    <source>
        <strain evidence="10">CCUG 47711</strain>
    </source>
</reference>
<sequence>MANVKVKGIIIKMTNFQDYDKYISILTQDLGLISVYCKGIRRPKNRLNSFCQLFSFNEFELFYNKERYSLDDAASIQTFKSIQKDIYLLTASSEIAEIMLDNLPQGDRFIDNFNFYEFMLRCLYEFDKNTKDPRLISNVAEFKLCCELGYKPMLDKCFYCEDHLGKDDDKVFIDIENARLYCERHARDITTNKISNSCYRISPALLAALRYMVNAESNKVFSFNIGEKVLQELSIFTKHYLSEHFTKNYDKLAKLDMFF</sequence>
<evidence type="ECO:0000256" key="2">
    <source>
        <dbReference type="ARBA" id="ARBA00021310"/>
    </source>
</evidence>
<gene>
    <name evidence="7 9" type="primary">recO</name>
    <name evidence="9" type="ORF">C5Q98_03470</name>
</gene>
<evidence type="ECO:0000256" key="1">
    <source>
        <dbReference type="ARBA" id="ARBA00007452"/>
    </source>
</evidence>
<keyword evidence="5 7" id="KW-0234">DNA repair</keyword>
<dbReference type="KEGG" id="fsa:C5Q98_03470"/>
<evidence type="ECO:0000256" key="3">
    <source>
        <dbReference type="ARBA" id="ARBA00022763"/>
    </source>
</evidence>
<dbReference type="HAMAP" id="MF_00201">
    <property type="entry name" value="RecO"/>
    <property type="match status" value="1"/>
</dbReference>
<evidence type="ECO:0000313" key="9">
    <source>
        <dbReference type="EMBL" id="AVM42342.1"/>
    </source>
</evidence>
<keyword evidence="4 7" id="KW-0233">DNA recombination</keyword>
<dbReference type="SUPFAM" id="SSF57863">
    <property type="entry name" value="ArfGap/RecO-like zinc finger"/>
    <property type="match status" value="1"/>
</dbReference>
<evidence type="ECO:0000256" key="7">
    <source>
        <dbReference type="HAMAP-Rule" id="MF_00201"/>
    </source>
</evidence>
<evidence type="ECO:0000313" key="10">
    <source>
        <dbReference type="Proteomes" id="UP000237947"/>
    </source>
</evidence>
<dbReference type="Pfam" id="PF02565">
    <property type="entry name" value="RecO_C"/>
    <property type="match status" value="1"/>
</dbReference>
<feature type="domain" description="DNA replication/recombination mediator RecO N-terminal" evidence="8">
    <location>
        <begin position="1"/>
        <end position="79"/>
    </location>
</feature>
<dbReference type="EMBL" id="CP027226">
    <property type="protein sequence ID" value="AVM42342.1"/>
    <property type="molecule type" value="Genomic_DNA"/>
</dbReference>
<dbReference type="OrthoDB" id="9797083at2"/>
<dbReference type="InterPro" id="IPR012340">
    <property type="entry name" value="NA-bd_OB-fold"/>
</dbReference>
<evidence type="ECO:0000256" key="4">
    <source>
        <dbReference type="ARBA" id="ARBA00023172"/>
    </source>
</evidence>
<dbReference type="PANTHER" id="PTHR33991">
    <property type="entry name" value="DNA REPAIR PROTEIN RECO"/>
    <property type="match status" value="1"/>
</dbReference>
<dbReference type="GO" id="GO:0006310">
    <property type="term" value="P:DNA recombination"/>
    <property type="evidence" value="ECO:0007669"/>
    <property type="project" value="UniProtKB-UniRule"/>
</dbReference>
<dbReference type="Pfam" id="PF11967">
    <property type="entry name" value="RecO_N"/>
    <property type="match status" value="1"/>
</dbReference>
<evidence type="ECO:0000256" key="5">
    <source>
        <dbReference type="ARBA" id="ARBA00023204"/>
    </source>
</evidence>
<keyword evidence="3 7" id="KW-0227">DNA damage</keyword>